<dbReference type="AlphaFoldDB" id="A0A6M1S4D0"/>
<dbReference type="Proteomes" id="UP000477311">
    <property type="component" value="Unassembled WGS sequence"/>
</dbReference>
<evidence type="ECO:0000313" key="1">
    <source>
        <dbReference type="EMBL" id="NGO40150.1"/>
    </source>
</evidence>
<gene>
    <name evidence="1" type="ORF">G4L39_12210</name>
</gene>
<keyword evidence="2" id="KW-1185">Reference proteome</keyword>
<accession>A0A6M1S4D0</accession>
<proteinExistence type="predicted"/>
<protein>
    <submittedName>
        <fullName evidence="1">Uncharacterized protein</fullName>
    </submittedName>
</protein>
<evidence type="ECO:0000313" key="2">
    <source>
        <dbReference type="Proteomes" id="UP000477311"/>
    </source>
</evidence>
<organism evidence="1 2">
    <name type="scientific">Limisphaera ngatamarikiensis</name>
    <dbReference type="NCBI Taxonomy" id="1324935"/>
    <lineage>
        <taxon>Bacteria</taxon>
        <taxon>Pseudomonadati</taxon>
        <taxon>Verrucomicrobiota</taxon>
        <taxon>Verrucomicrobiia</taxon>
        <taxon>Limisphaerales</taxon>
        <taxon>Limisphaeraceae</taxon>
        <taxon>Limisphaera</taxon>
    </lineage>
</organism>
<comment type="caution">
    <text evidence="1">The sequence shown here is derived from an EMBL/GenBank/DDBJ whole genome shotgun (WGS) entry which is preliminary data.</text>
</comment>
<name>A0A6M1S4D0_9BACT</name>
<sequence>MPGPAGLTNVNCSTPAPIKDLCSTVQAVAQIVNLPSRRLEVGRALGLTERLTPFARPAAVWAGAETPHARVLAAAEVSAETRARVQALHTTLNRFPLARDIEQQKTTIEARRRLPA</sequence>
<dbReference type="EMBL" id="JAAKYA010000082">
    <property type="protein sequence ID" value="NGO40150.1"/>
    <property type="molecule type" value="Genomic_DNA"/>
</dbReference>
<reference evidence="1 2" key="1">
    <citation type="submission" date="2020-02" db="EMBL/GenBank/DDBJ databases">
        <title>Draft genome sequence of Limisphaera ngatamarikiensis NGM72.4T, a thermophilic Verrucomicrobia grouped in subdivision 3.</title>
        <authorList>
            <person name="Carere C.R."/>
            <person name="Steen J."/>
            <person name="Hugenholtz P."/>
            <person name="Stott M.B."/>
        </authorList>
    </citation>
    <scope>NUCLEOTIDE SEQUENCE [LARGE SCALE GENOMIC DNA]</scope>
    <source>
        <strain evidence="1 2">NGM72.4</strain>
    </source>
</reference>